<dbReference type="Proteomes" id="UP001321473">
    <property type="component" value="Unassembled WGS sequence"/>
</dbReference>
<dbReference type="AlphaFoldDB" id="A0AAQ4DFQ1"/>
<feature type="compositionally biased region" description="Acidic residues" evidence="1">
    <location>
        <begin position="179"/>
        <end position="199"/>
    </location>
</feature>
<comment type="caution">
    <text evidence="2">The sequence shown here is derived from an EMBL/GenBank/DDBJ whole genome shotgun (WGS) entry which is preliminary data.</text>
</comment>
<sequence length="199" mass="21033">MGGFADELLALAAKKVADYNSRKGRGILRRLQLRNMALKAHALKKLVAVAGEKPAERDARPAACEASGDSGFGEQSAGNAVHPSSPDAAAVQCSCRHSSEGTQVPRNRKKCPAHSELDDTPELSRCDGGPPGPSAPRPDVSHEGDGASDGDHPLCQPGALDDEYPVEGAPFPSWLYEDNLAEDEPLVEPDLGFLDDDQL</sequence>
<evidence type="ECO:0000313" key="2">
    <source>
        <dbReference type="EMBL" id="KAK8761291.1"/>
    </source>
</evidence>
<feature type="compositionally biased region" description="Basic and acidic residues" evidence="1">
    <location>
        <begin position="113"/>
        <end position="125"/>
    </location>
</feature>
<evidence type="ECO:0000313" key="3">
    <source>
        <dbReference type="Proteomes" id="UP001321473"/>
    </source>
</evidence>
<evidence type="ECO:0000256" key="1">
    <source>
        <dbReference type="SAM" id="MobiDB-lite"/>
    </source>
</evidence>
<proteinExistence type="predicted"/>
<reference evidence="2 3" key="1">
    <citation type="journal article" date="2023" name="Arcadia Sci">
        <title>De novo assembly of a long-read Amblyomma americanum tick genome.</title>
        <authorList>
            <person name="Chou S."/>
            <person name="Poskanzer K.E."/>
            <person name="Rollins M."/>
            <person name="Thuy-Boun P.S."/>
        </authorList>
    </citation>
    <scope>NUCLEOTIDE SEQUENCE [LARGE SCALE GENOMIC DNA]</scope>
    <source>
        <strain evidence="2">F_SG_1</strain>
        <tissue evidence="2">Salivary glands</tissue>
    </source>
</reference>
<organism evidence="2 3">
    <name type="scientific">Amblyomma americanum</name>
    <name type="common">Lone star tick</name>
    <dbReference type="NCBI Taxonomy" id="6943"/>
    <lineage>
        <taxon>Eukaryota</taxon>
        <taxon>Metazoa</taxon>
        <taxon>Ecdysozoa</taxon>
        <taxon>Arthropoda</taxon>
        <taxon>Chelicerata</taxon>
        <taxon>Arachnida</taxon>
        <taxon>Acari</taxon>
        <taxon>Parasitiformes</taxon>
        <taxon>Ixodida</taxon>
        <taxon>Ixodoidea</taxon>
        <taxon>Ixodidae</taxon>
        <taxon>Amblyomminae</taxon>
        <taxon>Amblyomma</taxon>
    </lineage>
</organism>
<gene>
    <name evidence="2" type="ORF">V5799_027443</name>
</gene>
<protein>
    <submittedName>
        <fullName evidence="2">Uncharacterized protein</fullName>
    </submittedName>
</protein>
<feature type="compositionally biased region" description="Basic and acidic residues" evidence="1">
    <location>
        <begin position="139"/>
        <end position="152"/>
    </location>
</feature>
<feature type="region of interest" description="Disordered" evidence="1">
    <location>
        <begin position="51"/>
        <end position="199"/>
    </location>
</feature>
<name>A0AAQ4DFQ1_AMBAM</name>
<accession>A0AAQ4DFQ1</accession>
<keyword evidence="3" id="KW-1185">Reference proteome</keyword>
<dbReference type="EMBL" id="JARKHS020031344">
    <property type="protein sequence ID" value="KAK8761291.1"/>
    <property type="molecule type" value="Genomic_DNA"/>
</dbReference>